<keyword evidence="2" id="KW-1185">Reference proteome</keyword>
<accession>A0A3S4SU30</accession>
<dbReference type="InterPro" id="IPR011664">
    <property type="entry name" value="Abi_system_AbiD/AbiF-like"/>
</dbReference>
<dbReference type="EMBL" id="LR134363">
    <property type="protein sequence ID" value="VEG75076.1"/>
    <property type="molecule type" value="Genomic_DNA"/>
</dbReference>
<dbReference type="Pfam" id="PF07751">
    <property type="entry name" value="Abi_2"/>
    <property type="match status" value="1"/>
</dbReference>
<dbReference type="AlphaFoldDB" id="A0A3S4SU30"/>
<gene>
    <name evidence="1" type="ORF">NCTC11923_01728</name>
</gene>
<reference evidence="1 2" key="1">
    <citation type="submission" date="2018-12" db="EMBL/GenBank/DDBJ databases">
        <authorList>
            <consortium name="Pathogen Informatics"/>
        </authorList>
    </citation>
    <scope>NUCLEOTIDE SEQUENCE [LARGE SCALE GENOMIC DNA]</scope>
    <source>
        <strain evidence="1 2">NCTC11923</strain>
    </source>
</reference>
<evidence type="ECO:0000313" key="1">
    <source>
        <dbReference type="EMBL" id="VEG75076.1"/>
    </source>
</evidence>
<organism evidence="1 2">
    <name type="scientific">Actinomyces slackii</name>
    <dbReference type="NCBI Taxonomy" id="52774"/>
    <lineage>
        <taxon>Bacteria</taxon>
        <taxon>Bacillati</taxon>
        <taxon>Actinomycetota</taxon>
        <taxon>Actinomycetes</taxon>
        <taxon>Actinomycetales</taxon>
        <taxon>Actinomycetaceae</taxon>
        <taxon>Actinomyces</taxon>
    </lineage>
</organism>
<proteinExistence type="predicted"/>
<sequence>MYEFDHELRNRVGSILSIIETAFRFFIGHRLGMINTFAHREPYILGAVRQEGPDSLTEPTAAYREWLSEYDRLEGRARGDFVTHFREKYGPHLPIWVATEVMSFGALTKLYGLMRQSDQEIIAARFQIRTADGRGDRGALNNWLNNLRNVRNICAHYGRLWNRTFDVLIDAPGRAREDADDLLASLVRKDVNNRLYGVLIIMRYLLLSIAPGRADVVDLVDFIEERADSVGFDIGKLGFPDKWRGNPIWSKCFMLDHEPMLAANLLDRASCMTAAEAREALTSAQPTEVDCAQTSTQTDRAMKAAQRALLRAYLKYGVVIEIQLGKTKYYPTFQFRDGKIIDALAEINRKLSSSCDGVSSVGVAKALLDWWQTPHPDLPSGEGGRTGSPLDLLNSVCEKDFAVKIDEVNATGSFSVST</sequence>
<dbReference type="KEGG" id="asla:NCTC11923_01728"/>
<protein>
    <submittedName>
        <fullName evidence="1">Abortive infection bacteriophage resistance protein</fullName>
    </submittedName>
</protein>
<evidence type="ECO:0000313" key="2">
    <source>
        <dbReference type="Proteomes" id="UP000276899"/>
    </source>
</evidence>
<name>A0A3S4SU30_9ACTO</name>
<dbReference type="STRING" id="1278298.GCA_000428685_00737"/>
<dbReference type="Proteomes" id="UP000276899">
    <property type="component" value="Chromosome"/>
</dbReference>